<evidence type="ECO:0000256" key="1">
    <source>
        <dbReference type="ARBA" id="ARBA00002883"/>
    </source>
</evidence>
<evidence type="ECO:0000256" key="2">
    <source>
        <dbReference type="ARBA" id="ARBA00004604"/>
    </source>
</evidence>
<feature type="region of interest" description="Disordered" evidence="10">
    <location>
        <begin position="1"/>
        <end position="154"/>
    </location>
</feature>
<evidence type="ECO:0000313" key="13">
    <source>
        <dbReference type="EMBL" id="QGN17700.1"/>
    </source>
</evidence>
<dbReference type="PANTHER" id="PTHR12933:SF0">
    <property type="entry name" value="U3 SMALL NUCLEOLAR RNA-ASSOCIATED PROTEIN 25 HOMOLOG"/>
    <property type="match status" value="1"/>
</dbReference>
<dbReference type="PANTHER" id="PTHR12933">
    <property type="entry name" value="ORF PROTEIN-RELATED"/>
    <property type="match status" value="1"/>
</dbReference>
<gene>
    <name evidence="13" type="primary">UTP25</name>
    <name evidence="13" type="ORF">FIM1_4907</name>
</gene>
<keyword evidence="7 9" id="KW-0539">Nucleus</keyword>
<dbReference type="Pfam" id="PF06862">
    <property type="entry name" value="Utp25_C"/>
    <property type="match status" value="1"/>
</dbReference>
<comment type="subunit">
    <text evidence="9">Component of the ribosomal small subunit (SSU) processome composed of at least 40 protein subunits and snoRNA U3.</text>
</comment>
<dbReference type="InterPro" id="IPR053940">
    <property type="entry name" value="UTP25_NTPase-like"/>
</dbReference>
<evidence type="ECO:0000256" key="9">
    <source>
        <dbReference type="RuleBase" id="RU365070"/>
    </source>
</evidence>
<keyword evidence="5 9" id="KW-0690">Ribosome biogenesis</keyword>
<name>A0ABX6EZD6_KLUMA</name>
<evidence type="ECO:0000259" key="11">
    <source>
        <dbReference type="Pfam" id="PF06862"/>
    </source>
</evidence>
<dbReference type="EMBL" id="CP015060">
    <property type="protein sequence ID" value="QGN17700.1"/>
    <property type="molecule type" value="Genomic_DNA"/>
</dbReference>
<sequence length="704" mass="81856">MSNTGVRQRGAFKTGRKGLREITRPGQKRGRNEVEESVENAEDSEDEEGSDGVQDEEEDPEQRKGQVYDALLTLLKSEHPEKRAKKKKTEQKSTKTKPSPKDEDESEDEEESEDEQQAIEGGLEDEVSGEEADSDVSDLEDSEDESDPFESHFNKYDEKHLEALDKGLAARTVKYKTIKKDVTESESVIFSKPCLEGEEMEPLKGKQSLNSYFVKQKLKIASGFHDTELPLTPIQKELVDPMFQYKDVLYEYENYADEEEYRELYSLHVLNHVYKTRDRILKDNQKLQDNADLELLDQGFTRPKVLIVVPTKDVAYNVVKKIMNKSGLDQFDKKSKFEDQFFEDALPPASKPKSFQHIFKGNTNDFFVLGLKFTRKSMKLYANFYQSDIIICSPLGIQLILENTDKKKRQDDFLSSIEVMVIDQLHSIEYQNIMHISTIFQHINKIPEQQRDTDFSRIRMWYINEQAKYFRQTMVFTKYISPYANSILNGKCRNLAGRWKNHRKILPENSSIGKLGLKVRQIFQRFDLAGGSALDEPDYRFKFFTSVIIPSIVKSTGYEDGILLYIPEYTDFIRVRNYLKERTTILFGEINEYSDQKQLTSNRARFQQGKIKVLLYTERLHHFRRYEIKNVKSVIFYKPPGNPEFYSEVVRNIGKNVFLGNCDINISTVRCVYSKMDSLSLERIVGSRRAAVLTHGQNEVYEFK</sequence>
<evidence type="ECO:0000256" key="5">
    <source>
        <dbReference type="ARBA" id="ARBA00022517"/>
    </source>
</evidence>
<accession>A0ABX6EZD6</accession>
<evidence type="ECO:0000256" key="3">
    <source>
        <dbReference type="ARBA" id="ARBA00009223"/>
    </source>
</evidence>
<comment type="subcellular location">
    <subcellularLocation>
        <location evidence="2 9">Nucleus</location>
        <location evidence="2 9">Nucleolus</location>
    </subcellularLocation>
</comment>
<feature type="domain" description="UTP25 NTP hydrolase-like" evidence="12">
    <location>
        <begin position="245"/>
        <end position="498"/>
    </location>
</feature>
<evidence type="ECO:0000256" key="7">
    <source>
        <dbReference type="ARBA" id="ARBA00023242"/>
    </source>
</evidence>
<dbReference type="Proteomes" id="UP000422736">
    <property type="component" value="Chromosome 8"/>
</dbReference>
<keyword evidence="14" id="KW-1185">Reference proteome</keyword>
<keyword evidence="6 9" id="KW-0698">rRNA processing</keyword>
<proteinExistence type="inferred from homology"/>
<dbReference type="Pfam" id="PF22916">
    <property type="entry name" value="UTP25_NTPase-like"/>
    <property type="match status" value="1"/>
</dbReference>
<feature type="domain" description="UTP25 C-terminal" evidence="11">
    <location>
        <begin position="512"/>
        <end position="703"/>
    </location>
</feature>
<evidence type="ECO:0000256" key="8">
    <source>
        <dbReference type="ARBA" id="ARBA00023274"/>
    </source>
</evidence>
<feature type="compositionally biased region" description="Acidic residues" evidence="10">
    <location>
        <begin position="102"/>
        <end position="148"/>
    </location>
</feature>
<organism evidence="13 14">
    <name type="scientific">Kluyveromyces marxianus</name>
    <name type="common">Yeast</name>
    <name type="synonym">Candida kefyr</name>
    <dbReference type="NCBI Taxonomy" id="4911"/>
    <lineage>
        <taxon>Eukaryota</taxon>
        <taxon>Fungi</taxon>
        <taxon>Dikarya</taxon>
        <taxon>Ascomycota</taxon>
        <taxon>Saccharomycotina</taxon>
        <taxon>Saccharomycetes</taxon>
        <taxon>Saccharomycetales</taxon>
        <taxon>Saccharomycetaceae</taxon>
        <taxon>Kluyveromyces</taxon>
    </lineage>
</organism>
<keyword evidence="8 9" id="KW-0687">Ribonucleoprotein</keyword>
<dbReference type="Gene3D" id="3.40.50.300">
    <property type="entry name" value="P-loop containing nucleotide triphosphate hydrolases"/>
    <property type="match status" value="1"/>
</dbReference>
<reference evidence="13 14" key="2">
    <citation type="submission" date="2019-11" db="EMBL/GenBank/DDBJ databases">
        <authorList>
            <person name="Lu H."/>
        </authorList>
    </citation>
    <scope>NUCLEOTIDE SEQUENCE [LARGE SCALE GENOMIC DNA]</scope>
    <source>
        <strain evidence="13 14">FIM1</strain>
    </source>
</reference>
<comment type="function">
    <text evidence="1 9">DEAD-box RNA helicase-like protein required for pre-18S rRNA processing, specifically at sites A0, A1, and A2.</text>
</comment>
<dbReference type="InterPro" id="IPR010678">
    <property type="entry name" value="UTP25"/>
</dbReference>
<reference evidence="13 14" key="1">
    <citation type="submission" date="2016-03" db="EMBL/GenBank/DDBJ databases">
        <title>How can Kluyveromyces marxianus grow so fast - potential evolutionary course in Saccharomyces Complex revealed by comparative genomics.</title>
        <authorList>
            <person name="Mo W."/>
            <person name="Lu W."/>
            <person name="Yang X."/>
            <person name="Qi J."/>
            <person name="Lv H."/>
        </authorList>
    </citation>
    <scope>NUCLEOTIDE SEQUENCE [LARGE SCALE GENOMIC DNA]</scope>
    <source>
        <strain evidence="13 14">FIM1</strain>
    </source>
</reference>
<evidence type="ECO:0000256" key="4">
    <source>
        <dbReference type="ARBA" id="ARBA00015422"/>
    </source>
</evidence>
<evidence type="ECO:0000259" key="12">
    <source>
        <dbReference type="Pfam" id="PF22916"/>
    </source>
</evidence>
<protein>
    <recommendedName>
        <fullName evidence="4 9">U3 small nucleolar RNA-associated protein 25</fullName>
        <shortName evidence="9">U3 snoRNA-associated protein 25</shortName>
    </recommendedName>
</protein>
<evidence type="ECO:0000256" key="6">
    <source>
        <dbReference type="ARBA" id="ARBA00022552"/>
    </source>
</evidence>
<dbReference type="InterPro" id="IPR027417">
    <property type="entry name" value="P-loop_NTPase"/>
</dbReference>
<dbReference type="InterPro" id="IPR053939">
    <property type="entry name" value="UTP25_C"/>
</dbReference>
<feature type="compositionally biased region" description="Acidic residues" evidence="10">
    <location>
        <begin position="35"/>
        <end position="60"/>
    </location>
</feature>
<evidence type="ECO:0000256" key="10">
    <source>
        <dbReference type="SAM" id="MobiDB-lite"/>
    </source>
</evidence>
<comment type="similarity">
    <text evidence="3 9">Belongs to the UTP25 family.</text>
</comment>
<evidence type="ECO:0000313" key="14">
    <source>
        <dbReference type="Proteomes" id="UP000422736"/>
    </source>
</evidence>